<protein>
    <submittedName>
        <fullName evidence="1">Uncharacterized protein</fullName>
    </submittedName>
</protein>
<dbReference type="AlphaFoldDB" id="A0A2P2PXV0"/>
<accession>A0A2P2PXV0</accession>
<evidence type="ECO:0000313" key="1">
    <source>
        <dbReference type="EMBL" id="MBX59561.1"/>
    </source>
</evidence>
<name>A0A2P2PXV0_RHIMU</name>
<sequence length="50" mass="6176">MPDRLLHIRIVENKIEDKCDKVSKNWERNHQLYSFWLIIVLVPRHYNICV</sequence>
<reference evidence="1" key="1">
    <citation type="submission" date="2018-02" db="EMBL/GenBank/DDBJ databases">
        <title>Rhizophora mucronata_Transcriptome.</title>
        <authorList>
            <person name="Meera S.P."/>
            <person name="Sreeshan A."/>
            <person name="Augustine A."/>
        </authorList>
    </citation>
    <scope>NUCLEOTIDE SEQUENCE</scope>
    <source>
        <tissue evidence="1">Leaf</tissue>
    </source>
</reference>
<proteinExistence type="predicted"/>
<dbReference type="EMBL" id="GGEC01079077">
    <property type="protein sequence ID" value="MBX59561.1"/>
    <property type="molecule type" value="Transcribed_RNA"/>
</dbReference>
<organism evidence="1">
    <name type="scientific">Rhizophora mucronata</name>
    <name type="common">Asiatic mangrove</name>
    <dbReference type="NCBI Taxonomy" id="61149"/>
    <lineage>
        <taxon>Eukaryota</taxon>
        <taxon>Viridiplantae</taxon>
        <taxon>Streptophyta</taxon>
        <taxon>Embryophyta</taxon>
        <taxon>Tracheophyta</taxon>
        <taxon>Spermatophyta</taxon>
        <taxon>Magnoliopsida</taxon>
        <taxon>eudicotyledons</taxon>
        <taxon>Gunneridae</taxon>
        <taxon>Pentapetalae</taxon>
        <taxon>rosids</taxon>
        <taxon>fabids</taxon>
        <taxon>Malpighiales</taxon>
        <taxon>Rhizophoraceae</taxon>
        <taxon>Rhizophora</taxon>
    </lineage>
</organism>